<sequence>MTGIPIFLSSEIIWNMMSYLSVKSVLRFKCVCKNWNVIIQDFQFICLHYERSPASITKKPPGTTTEEVEFKPLDSVGLLLEYSSTNTTLNYKYRVRNPEIQHQIFEIPDSQHFIVNMSLVFDPLYHVLKLLSYIHDNQLVIGYEVLDLCNEEGSYSWRPLVRKGETRLSSPIIKRSKIKALFALRTGYIIWDIASATGIDIVDMVNDSYIGHINFPTSNFYNKHDDCILWNEKLSLAKLVKDELHVLLLDKAQWADVSLIIKLPFVVVSAVQEQITVIRCGDSDKLMFKWKNDTDKKKEPLCFYNIKTGKLEISRLNCTELFNYVYRRPCLVTFKGINT</sequence>
<dbReference type="SMART" id="SM00256">
    <property type="entry name" value="FBOX"/>
    <property type="match status" value="1"/>
</dbReference>
<keyword evidence="2" id="KW-1185">Reference proteome</keyword>
<dbReference type="RefSeq" id="XP_027769140.1">
    <property type="nucleotide sequence ID" value="XM_027913339.1"/>
</dbReference>
<dbReference type="Gene3D" id="1.20.1280.50">
    <property type="match status" value="1"/>
</dbReference>
<reference evidence="3" key="2">
    <citation type="submission" date="2025-08" db="UniProtKB">
        <authorList>
            <consortium name="RefSeq"/>
        </authorList>
    </citation>
    <scope>IDENTIFICATION</scope>
</reference>
<dbReference type="CDD" id="cd09917">
    <property type="entry name" value="F-box_SF"/>
    <property type="match status" value="1"/>
</dbReference>
<accession>A0ABM1V072</accession>
<feature type="domain" description="F-box" evidence="1">
    <location>
        <begin position="8"/>
        <end position="48"/>
    </location>
</feature>
<dbReference type="PANTHER" id="PTHR31111">
    <property type="entry name" value="BNAA05G37150D PROTEIN-RELATED"/>
    <property type="match status" value="1"/>
</dbReference>
<reference evidence="2" key="1">
    <citation type="journal article" date="2014" name="Nat. Genet.">
        <title>The genome of the stress-tolerant wild tomato species Solanum pennellii.</title>
        <authorList>
            <person name="Bolger A."/>
            <person name="Scossa F."/>
            <person name="Bolger M.E."/>
            <person name="Lanz C."/>
            <person name="Maumus F."/>
            <person name="Tohge T."/>
            <person name="Quesneville H."/>
            <person name="Alseekh S."/>
            <person name="Sorensen I."/>
            <person name="Lichtenstein G."/>
            <person name="Fich E.A."/>
            <person name="Conte M."/>
            <person name="Keller H."/>
            <person name="Schneeberger K."/>
            <person name="Schwacke R."/>
            <person name="Ofner I."/>
            <person name="Vrebalov J."/>
            <person name="Xu Y."/>
            <person name="Osorio S."/>
            <person name="Aflitos S.A."/>
            <person name="Schijlen E."/>
            <person name="Jimenez-Gomez J.M."/>
            <person name="Ryngajllo M."/>
            <person name="Kimura S."/>
            <person name="Kumar R."/>
            <person name="Koenig D."/>
            <person name="Headland L.R."/>
            <person name="Maloof J.N."/>
            <person name="Sinha N."/>
            <person name="van Ham R.C."/>
            <person name="Lankhorst R.K."/>
            <person name="Mao L."/>
            <person name="Vogel A."/>
            <person name="Arsova B."/>
            <person name="Panstruga R."/>
            <person name="Fei Z."/>
            <person name="Rose J.K."/>
            <person name="Zamir D."/>
            <person name="Carrari F."/>
            <person name="Giovannoni J.J."/>
            <person name="Weigel D."/>
            <person name="Usadel B."/>
            <person name="Fernie A.R."/>
        </authorList>
    </citation>
    <scope>NUCLEOTIDE SEQUENCE [LARGE SCALE GENOMIC DNA]</scope>
    <source>
        <strain evidence="2">cv. LA0716</strain>
    </source>
</reference>
<dbReference type="Pfam" id="PF00646">
    <property type="entry name" value="F-box"/>
    <property type="match status" value="1"/>
</dbReference>
<evidence type="ECO:0000259" key="1">
    <source>
        <dbReference type="SMART" id="SM00256"/>
    </source>
</evidence>
<name>A0ABM1V072_SOLPN</name>
<dbReference type="SUPFAM" id="SSF81383">
    <property type="entry name" value="F-box domain"/>
    <property type="match status" value="1"/>
</dbReference>
<gene>
    <name evidence="3" type="primary">LOC114075087</name>
</gene>
<dbReference type="Proteomes" id="UP000694930">
    <property type="component" value="Chromosome 1"/>
</dbReference>
<evidence type="ECO:0000313" key="3">
    <source>
        <dbReference type="RefSeq" id="XP_027769140.1"/>
    </source>
</evidence>
<dbReference type="PANTHER" id="PTHR31111:SF136">
    <property type="entry name" value="F-BOX ASSOCIATED DOMAIN-CONTAINING PROTEIN"/>
    <property type="match status" value="1"/>
</dbReference>
<organism evidence="2 3">
    <name type="scientific">Solanum pennellii</name>
    <name type="common">Tomato</name>
    <name type="synonym">Lycopersicon pennellii</name>
    <dbReference type="NCBI Taxonomy" id="28526"/>
    <lineage>
        <taxon>Eukaryota</taxon>
        <taxon>Viridiplantae</taxon>
        <taxon>Streptophyta</taxon>
        <taxon>Embryophyta</taxon>
        <taxon>Tracheophyta</taxon>
        <taxon>Spermatophyta</taxon>
        <taxon>Magnoliopsida</taxon>
        <taxon>eudicotyledons</taxon>
        <taxon>Gunneridae</taxon>
        <taxon>Pentapetalae</taxon>
        <taxon>asterids</taxon>
        <taxon>lamiids</taxon>
        <taxon>Solanales</taxon>
        <taxon>Solanaceae</taxon>
        <taxon>Solanoideae</taxon>
        <taxon>Solaneae</taxon>
        <taxon>Solanum</taxon>
        <taxon>Solanum subgen. Lycopersicon</taxon>
    </lineage>
</organism>
<dbReference type="InterPro" id="IPR036047">
    <property type="entry name" value="F-box-like_dom_sf"/>
</dbReference>
<proteinExistence type="predicted"/>
<dbReference type="GeneID" id="114075087"/>
<dbReference type="InterPro" id="IPR001810">
    <property type="entry name" value="F-box_dom"/>
</dbReference>
<evidence type="ECO:0000313" key="2">
    <source>
        <dbReference type="Proteomes" id="UP000694930"/>
    </source>
</evidence>
<protein>
    <submittedName>
        <fullName evidence="3">Uncharacterized protein LOC114075087</fullName>
    </submittedName>
</protein>